<dbReference type="AlphaFoldDB" id="A0A0X3ANJ2"/>
<gene>
    <name evidence="2" type="ORF">Ga0061079_10452</name>
</gene>
<evidence type="ECO:0008006" key="4">
    <source>
        <dbReference type="Google" id="ProtNLM"/>
    </source>
</evidence>
<evidence type="ECO:0000313" key="3">
    <source>
        <dbReference type="Proteomes" id="UP000182761"/>
    </source>
</evidence>
<feature type="transmembrane region" description="Helical" evidence="1">
    <location>
        <begin position="134"/>
        <end position="157"/>
    </location>
</feature>
<dbReference type="RefSeq" id="WP_141656192.1">
    <property type="nucleotide sequence ID" value="NZ_FCOR01000004.1"/>
</dbReference>
<feature type="transmembrane region" description="Helical" evidence="1">
    <location>
        <begin position="257"/>
        <end position="276"/>
    </location>
</feature>
<keyword evidence="1" id="KW-0812">Transmembrane</keyword>
<feature type="transmembrane region" description="Helical" evidence="1">
    <location>
        <begin position="356"/>
        <end position="374"/>
    </location>
</feature>
<protein>
    <recommendedName>
        <fullName evidence="4">Dolichyl-phosphate-mannose-protein mannosyltransferase</fullName>
    </recommendedName>
</protein>
<feature type="transmembrane region" description="Helical" evidence="1">
    <location>
        <begin position="111"/>
        <end position="128"/>
    </location>
</feature>
<feature type="transmembrane region" description="Helical" evidence="1">
    <location>
        <begin position="324"/>
        <end position="344"/>
    </location>
</feature>
<keyword evidence="3" id="KW-1185">Reference proteome</keyword>
<feature type="transmembrane region" description="Helical" evidence="1">
    <location>
        <begin position="211"/>
        <end position="229"/>
    </location>
</feature>
<keyword evidence="1" id="KW-0472">Membrane</keyword>
<feature type="transmembrane region" description="Helical" evidence="1">
    <location>
        <begin position="12"/>
        <end position="31"/>
    </location>
</feature>
<dbReference type="Pfam" id="PF19528">
    <property type="entry name" value="DUF6056"/>
    <property type="match status" value="1"/>
</dbReference>
<evidence type="ECO:0000256" key="1">
    <source>
        <dbReference type="SAM" id="Phobius"/>
    </source>
</evidence>
<dbReference type="OrthoDB" id="1081881at2"/>
<name>A0A0X3ANJ2_9FLAO</name>
<dbReference type="InterPro" id="IPR045691">
    <property type="entry name" value="DUF6056"/>
</dbReference>
<organism evidence="2 3">
    <name type="scientific">Apibacter mensalis</name>
    <dbReference type="NCBI Taxonomy" id="1586267"/>
    <lineage>
        <taxon>Bacteria</taxon>
        <taxon>Pseudomonadati</taxon>
        <taxon>Bacteroidota</taxon>
        <taxon>Flavobacteriia</taxon>
        <taxon>Flavobacteriales</taxon>
        <taxon>Weeksellaceae</taxon>
        <taxon>Apibacter</taxon>
    </lineage>
</organism>
<dbReference type="EMBL" id="FCOR01000004">
    <property type="protein sequence ID" value="CVK15934.1"/>
    <property type="molecule type" value="Genomic_DNA"/>
</dbReference>
<feature type="transmembrane region" description="Helical" evidence="1">
    <location>
        <begin position="82"/>
        <end position="104"/>
    </location>
</feature>
<sequence>MSQSRIFSIFDKLIILLLFVVTIPLLYLSFYNEPSADDYTYAIKLCKNSFFYTQYYEYMHWGSRYIATAILIADPIHWGSFFGYRMISALMIVLFICASYFMFYQQVKNKILSIKLASVLSFVYIFQLPEINSAFYWLSGAATYHLSNILFVLYIGFSAKISKKKKLGNLILFLLIFLIVGCNEISMIYLLLYNFLLLTYNFSKTRNFFTLYFYLFVWTGLLTIFILIAPGNYERSHSVINPYSFSEIIFRSLKKTIVIIFRYSFLSFLIIFLAFYNLRKPLQKMRFTWLSLPYYFYTPLFLIVIFIGCFPSIYTLGTYPPLRTVNVIFLMILILLMIFCHKLINRSFINKIHLPQFLINISLLILVLGYTFAIRDSEDYDFSNNIYYSYDDIVSGKAKKYKEEVHKRYEIIQKSKEDTVYLSPIQTKPRIIYHSDLSHDPKHFYNASMAEYFNKKAIIIK</sequence>
<evidence type="ECO:0000313" key="2">
    <source>
        <dbReference type="EMBL" id="CVK15934.1"/>
    </source>
</evidence>
<feature type="transmembrane region" description="Helical" evidence="1">
    <location>
        <begin position="296"/>
        <end position="317"/>
    </location>
</feature>
<dbReference type="STRING" id="1586267.GCA_001418685_00770"/>
<reference evidence="2 3" key="1">
    <citation type="submission" date="2016-01" db="EMBL/GenBank/DDBJ databases">
        <authorList>
            <person name="McClelland M."/>
            <person name="Jain A."/>
            <person name="Saraogi P."/>
            <person name="Mendelson R."/>
            <person name="Westerman R."/>
            <person name="SanMiguel P."/>
            <person name="Csonka L."/>
        </authorList>
    </citation>
    <scope>NUCLEOTIDE SEQUENCE [LARGE SCALE GENOMIC DNA]</scope>
    <source>
        <strain evidence="2 3">R-53146</strain>
    </source>
</reference>
<feature type="transmembrane region" description="Helical" evidence="1">
    <location>
        <begin position="169"/>
        <end position="191"/>
    </location>
</feature>
<dbReference type="Proteomes" id="UP000182761">
    <property type="component" value="Unassembled WGS sequence"/>
</dbReference>
<proteinExistence type="predicted"/>
<accession>A0A0X3ANJ2</accession>
<keyword evidence="1" id="KW-1133">Transmembrane helix</keyword>